<dbReference type="KEGG" id="cgr:2889004"/>
<evidence type="ECO:0000313" key="4">
    <source>
        <dbReference type="EMBL" id="CAG60521.1"/>
    </source>
</evidence>
<feature type="coiled-coil region" evidence="1">
    <location>
        <begin position="518"/>
        <end position="545"/>
    </location>
</feature>
<organism evidence="4 5">
    <name type="scientific">Candida glabrata (strain ATCC 2001 / BCRC 20586 / JCM 3761 / NBRC 0622 / NRRL Y-65 / CBS 138)</name>
    <name type="common">Yeast</name>
    <name type="synonym">Nakaseomyces glabratus</name>
    <dbReference type="NCBI Taxonomy" id="284593"/>
    <lineage>
        <taxon>Eukaryota</taxon>
        <taxon>Fungi</taxon>
        <taxon>Dikarya</taxon>
        <taxon>Ascomycota</taxon>
        <taxon>Saccharomycotina</taxon>
        <taxon>Saccharomycetes</taxon>
        <taxon>Saccharomycetales</taxon>
        <taxon>Saccharomycetaceae</taxon>
        <taxon>Nakaseomyces</taxon>
    </lineage>
</organism>
<dbReference type="Proteomes" id="UP000002428">
    <property type="component" value="Chromosome I"/>
</dbReference>
<evidence type="ECO:0000256" key="1">
    <source>
        <dbReference type="SAM" id="Coils"/>
    </source>
</evidence>
<dbReference type="HOGENOM" id="CLU_474856_0_0_1"/>
<name>Q6FQB0_CANGA</name>
<dbReference type="EMBL" id="CR380955">
    <property type="protein sequence ID" value="CAG60521.1"/>
    <property type="molecule type" value="Genomic_DNA"/>
</dbReference>
<gene>
    <name evidence="3 4" type="ordered locus">CAGL0I07711g</name>
</gene>
<feature type="region of interest" description="Disordered" evidence="2">
    <location>
        <begin position="171"/>
        <end position="190"/>
    </location>
</feature>
<feature type="coiled-coil region" evidence="1">
    <location>
        <begin position="240"/>
        <end position="292"/>
    </location>
</feature>
<reference evidence="4 5" key="1">
    <citation type="journal article" date="2004" name="Nature">
        <title>Genome evolution in yeasts.</title>
        <authorList>
            <consortium name="Genolevures"/>
            <person name="Dujon B."/>
            <person name="Sherman D."/>
            <person name="Fischer G."/>
            <person name="Durrens P."/>
            <person name="Casaregola S."/>
            <person name="Lafontaine I."/>
            <person name="de Montigny J."/>
            <person name="Marck C."/>
            <person name="Neuveglise C."/>
            <person name="Talla E."/>
            <person name="Goffard N."/>
            <person name="Frangeul L."/>
            <person name="Aigle M."/>
            <person name="Anthouard V."/>
            <person name="Babour A."/>
            <person name="Barbe V."/>
            <person name="Barnay S."/>
            <person name="Blanchin S."/>
            <person name="Beckerich J.M."/>
            <person name="Beyne E."/>
            <person name="Bleykasten C."/>
            <person name="Boisrame A."/>
            <person name="Boyer J."/>
            <person name="Cattolico L."/>
            <person name="Confanioleri F."/>
            <person name="de Daruvar A."/>
            <person name="Despons L."/>
            <person name="Fabre E."/>
            <person name="Fairhead C."/>
            <person name="Ferry-Dumazet H."/>
            <person name="Groppi A."/>
            <person name="Hantraye F."/>
            <person name="Hennequin C."/>
            <person name="Jauniaux N."/>
            <person name="Joyet P."/>
            <person name="Kachouri R."/>
            <person name="Kerrest A."/>
            <person name="Koszul R."/>
            <person name="Lemaire M."/>
            <person name="Lesur I."/>
            <person name="Ma L."/>
            <person name="Muller H."/>
            <person name="Nicaud J.M."/>
            <person name="Nikolski M."/>
            <person name="Oztas S."/>
            <person name="Ozier-Kalogeropoulos O."/>
            <person name="Pellenz S."/>
            <person name="Potier S."/>
            <person name="Richard G.F."/>
            <person name="Straub M.L."/>
            <person name="Suleau A."/>
            <person name="Swennene D."/>
            <person name="Tekaia F."/>
            <person name="Wesolowski-Louvel M."/>
            <person name="Westhof E."/>
            <person name="Wirth B."/>
            <person name="Zeniou-Meyer M."/>
            <person name="Zivanovic I."/>
            <person name="Bolotin-Fukuhara M."/>
            <person name="Thierry A."/>
            <person name="Bouchier C."/>
            <person name="Caudron B."/>
            <person name="Scarpelli C."/>
            <person name="Gaillardin C."/>
            <person name="Weissenbach J."/>
            <person name="Wincker P."/>
            <person name="Souciet J.L."/>
        </authorList>
    </citation>
    <scope>NUCLEOTIDE SEQUENCE [LARGE SCALE GENOMIC DNA]</scope>
    <source>
        <strain evidence="5">ATCC 2001 / BCRC 20586 / JCM 3761 / NBRC 0622 / NRRL Y-65 / CBS 138</strain>
    </source>
</reference>
<dbReference type="VEuPathDB" id="FungiDB:CAGL0I07711g"/>
<sequence>MESIIENDTIEQDSLDSIELRVPQLEDYSIHTYENSSDGTTSYSDGSELSSSSSKVSFRDKVRQIFKKTPKTDANEEHDEQSNSSFSFFRVHRKKKCPEENELESSNDSEKLDNLQPNDTIDGYSNRENIMMQNGSKSPNNDHSVEANDSTGLLLAKSIDNIEDYSDYENDADIFDSNDQGKPEISPLTPAEFNNDLGKYKGVYDFSEFFYEVWQLITNDGITLESIGNQKPKDYLLESIRQLMTENNKLKVGMEEFEEELLQKNTELQKAKKTYKDKLKKSEDKYKTIIKKYIAELKIMTDDKNNTACKELIDFDSMNQALKQRIAILESESNDLDTRNKALTEKLEKMTEKVGEVSRQLITMQEANERFKESLDDSTTKIERASFEIDRSCTAINHLKQKYEYQKKKTLTLLKRDKTQRKMAEFFETYMRESLSFVGYLLEAFKGKFNETDYNELQNYYLDISKITELKGDLRDAENVDSRIHSLEEMIFNFYSVAAKAQFVEPILVRQDTAERSVTFLTGQLESLKKELQETKKIIKQMKKASSNSSHYVNKSQRRLTNKTHTEILADLPI</sequence>
<accession>Q6FQB0</accession>
<protein>
    <submittedName>
        <fullName evidence="4">Uncharacterized protein</fullName>
    </submittedName>
</protein>
<keyword evidence="5" id="KW-1185">Reference proteome</keyword>
<feature type="compositionally biased region" description="Low complexity" evidence="2">
    <location>
        <begin position="36"/>
        <end position="56"/>
    </location>
</feature>
<evidence type="ECO:0000313" key="5">
    <source>
        <dbReference type="Proteomes" id="UP000002428"/>
    </source>
</evidence>
<evidence type="ECO:0000256" key="2">
    <source>
        <dbReference type="SAM" id="MobiDB-lite"/>
    </source>
</evidence>
<feature type="coiled-coil region" evidence="1">
    <location>
        <begin position="319"/>
        <end position="360"/>
    </location>
</feature>
<proteinExistence type="predicted"/>
<feature type="region of interest" description="Disordered" evidence="2">
    <location>
        <begin position="99"/>
        <end position="145"/>
    </location>
</feature>
<dbReference type="CGD" id="CAL0132120">
    <property type="gene designation" value="CAGL0I07711g"/>
</dbReference>
<keyword evidence="1" id="KW-0175">Coiled coil</keyword>
<evidence type="ECO:0000313" key="3">
    <source>
        <dbReference type="CGD" id="CAL0132120"/>
    </source>
</evidence>
<dbReference type="AlphaFoldDB" id="Q6FQB0"/>
<feature type="compositionally biased region" description="Polar residues" evidence="2">
    <location>
        <begin position="126"/>
        <end position="145"/>
    </location>
</feature>
<feature type="region of interest" description="Disordered" evidence="2">
    <location>
        <begin position="31"/>
        <end position="86"/>
    </location>
</feature>
<dbReference type="InParanoid" id="Q6FQB0"/>